<dbReference type="InterPro" id="IPR012675">
    <property type="entry name" value="Beta-grasp_dom_sf"/>
</dbReference>
<name>A0A4R1B4F2_9PROT</name>
<evidence type="ECO:0000313" key="1">
    <source>
        <dbReference type="EMBL" id="TCJ12801.1"/>
    </source>
</evidence>
<dbReference type="EMBL" id="SJZB01000042">
    <property type="protein sequence ID" value="TCJ12801.1"/>
    <property type="molecule type" value="Genomic_DNA"/>
</dbReference>
<dbReference type="RefSeq" id="WP_131447600.1">
    <property type="nucleotide sequence ID" value="NZ_SJZB01000042.1"/>
</dbReference>
<comment type="caution">
    <text evidence="1">The sequence shown here is derived from an EMBL/GenBank/DDBJ whole genome shotgun (WGS) entry which is preliminary data.</text>
</comment>
<dbReference type="Proteomes" id="UP000295443">
    <property type="component" value="Unassembled WGS sequence"/>
</dbReference>
<gene>
    <name evidence="1" type="ORF">EZJ19_11210</name>
</gene>
<organism evidence="1 2">
    <name type="scientific">Parasulfuritortus cantonensis</name>
    <dbReference type="NCBI Taxonomy" id="2528202"/>
    <lineage>
        <taxon>Bacteria</taxon>
        <taxon>Pseudomonadati</taxon>
        <taxon>Pseudomonadota</taxon>
        <taxon>Betaproteobacteria</taxon>
        <taxon>Nitrosomonadales</taxon>
        <taxon>Thiobacillaceae</taxon>
        <taxon>Parasulfuritortus</taxon>
    </lineage>
</organism>
<sequence>MNPVTLLYFGDLMAQLGIGRETLRLPSSVKDVGALMKVLAMRGGDWQAAFGQPRATLHITINKRDADAASAIAAGDEIAFIESVSL</sequence>
<dbReference type="Pfam" id="PF02597">
    <property type="entry name" value="ThiS"/>
    <property type="match status" value="1"/>
</dbReference>
<protein>
    <submittedName>
        <fullName evidence="1">Molybdopterin synthase sulfur carrier subunit</fullName>
    </submittedName>
</protein>
<keyword evidence="2" id="KW-1185">Reference proteome</keyword>
<dbReference type="AlphaFoldDB" id="A0A4R1B4F2"/>
<proteinExistence type="predicted"/>
<dbReference type="InterPro" id="IPR016155">
    <property type="entry name" value="Mopterin_synth/thiamin_S_b"/>
</dbReference>
<dbReference type="OrthoDB" id="9801945at2"/>
<reference evidence="1 2" key="1">
    <citation type="submission" date="2019-03" db="EMBL/GenBank/DDBJ databases">
        <title>Genome sequence of Thiobacillaceae bacterium LSR1, a sulfur-oxidizing bacterium isolated from freshwater sediment.</title>
        <authorList>
            <person name="Li S."/>
        </authorList>
    </citation>
    <scope>NUCLEOTIDE SEQUENCE [LARGE SCALE GENOMIC DNA]</scope>
    <source>
        <strain evidence="1 2">LSR1</strain>
    </source>
</reference>
<dbReference type="SUPFAM" id="SSF54285">
    <property type="entry name" value="MoaD/ThiS"/>
    <property type="match status" value="1"/>
</dbReference>
<dbReference type="InterPro" id="IPR003749">
    <property type="entry name" value="ThiS/MoaD-like"/>
</dbReference>
<accession>A0A4R1B4F2</accession>
<evidence type="ECO:0000313" key="2">
    <source>
        <dbReference type="Proteomes" id="UP000295443"/>
    </source>
</evidence>
<dbReference type="Gene3D" id="3.10.20.30">
    <property type="match status" value="1"/>
</dbReference>